<dbReference type="FunFam" id="3.10.580.10:FF:000002">
    <property type="entry name" value="Magnesium/cobalt efflux protein CorC"/>
    <property type="match status" value="1"/>
</dbReference>
<dbReference type="CDD" id="cd04590">
    <property type="entry name" value="CBS_pair_CorC_HlyC_assoc"/>
    <property type="match status" value="1"/>
</dbReference>
<name>Q310P2_OLEA2</name>
<dbReference type="Pfam" id="PF00571">
    <property type="entry name" value="CBS"/>
    <property type="match status" value="2"/>
</dbReference>
<dbReference type="KEGG" id="dde:Dde_1807"/>
<dbReference type="Proteomes" id="UP000002710">
    <property type="component" value="Chromosome"/>
</dbReference>
<evidence type="ECO:0000256" key="4">
    <source>
        <dbReference type="ARBA" id="ARBA00022737"/>
    </source>
</evidence>
<dbReference type="SMART" id="SM01091">
    <property type="entry name" value="CorC_HlyC"/>
    <property type="match status" value="1"/>
</dbReference>
<dbReference type="InterPro" id="IPR044751">
    <property type="entry name" value="Ion_transp-like_CBS"/>
</dbReference>
<evidence type="ECO:0000259" key="7">
    <source>
        <dbReference type="PROSITE" id="PS51371"/>
    </source>
</evidence>
<dbReference type="Gene3D" id="3.10.580.10">
    <property type="entry name" value="CBS-domain"/>
    <property type="match status" value="1"/>
</dbReference>
<dbReference type="GO" id="GO:0005886">
    <property type="term" value="C:plasma membrane"/>
    <property type="evidence" value="ECO:0007669"/>
    <property type="project" value="UniProtKB-SubCell"/>
</dbReference>
<proteinExistence type="inferred from homology"/>
<dbReference type="InterPro" id="IPR000644">
    <property type="entry name" value="CBS_dom"/>
</dbReference>
<evidence type="ECO:0000256" key="6">
    <source>
        <dbReference type="PROSITE-ProRule" id="PRU00703"/>
    </source>
</evidence>
<dbReference type="SUPFAM" id="SSF56176">
    <property type="entry name" value="FAD-binding/transporter-associated domain-like"/>
    <property type="match status" value="1"/>
</dbReference>
<evidence type="ECO:0000256" key="3">
    <source>
        <dbReference type="ARBA" id="ARBA00022475"/>
    </source>
</evidence>
<comment type="similarity">
    <text evidence="2">Belongs to the UPF0053 family.</text>
</comment>
<dbReference type="PANTHER" id="PTHR22777">
    <property type="entry name" value="HEMOLYSIN-RELATED"/>
    <property type="match status" value="1"/>
</dbReference>
<evidence type="ECO:0000313" key="8">
    <source>
        <dbReference type="EMBL" id="ABB38604.2"/>
    </source>
</evidence>
<reference evidence="8 9" key="1">
    <citation type="journal article" date="2011" name="J. Bacteriol.">
        <title>Complete genome sequence and updated annotation of Desulfovibrio alaskensis G20.</title>
        <authorList>
            <person name="Hauser L.J."/>
            <person name="Land M.L."/>
            <person name="Brown S.D."/>
            <person name="Larimer F."/>
            <person name="Keller K.L."/>
            <person name="Rapp-Giles B.J."/>
            <person name="Price M.N."/>
            <person name="Lin M."/>
            <person name="Bruce D.C."/>
            <person name="Detter J.C."/>
            <person name="Tapia R."/>
            <person name="Han C.S."/>
            <person name="Goodwin L.A."/>
            <person name="Cheng J.F."/>
            <person name="Pitluck S."/>
            <person name="Copeland A."/>
            <person name="Lucas S."/>
            <person name="Nolan M."/>
            <person name="Lapidus A.L."/>
            <person name="Palumbo A.V."/>
            <person name="Wall J.D."/>
        </authorList>
    </citation>
    <scope>NUCLEOTIDE SEQUENCE [LARGE SCALE GENOMIC DNA]</scope>
    <source>
        <strain evidence="9">ATCC BAA 1058 / DSM 17464 / G20</strain>
    </source>
</reference>
<gene>
    <name evidence="8" type="ordered locus">Dde_1807</name>
</gene>
<organism evidence="8 9">
    <name type="scientific">Oleidesulfovibrio alaskensis (strain ATCC BAA-1058 / DSM 17464 / G20)</name>
    <name type="common">Desulfovibrio alaskensis</name>
    <dbReference type="NCBI Taxonomy" id="207559"/>
    <lineage>
        <taxon>Bacteria</taxon>
        <taxon>Pseudomonadati</taxon>
        <taxon>Thermodesulfobacteriota</taxon>
        <taxon>Desulfovibrionia</taxon>
        <taxon>Desulfovibrionales</taxon>
        <taxon>Desulfovibrionaceae</taxon>
        <taxon>Oleidesulfovibrio</taxon>
    </lineage>
</organism>
<dbReference type="InterPro" id="IPR036318">
    <property type="entry name" value="FAD-bd_PCMH-like_sf"/>
</dbReference>
<dbReference type="GO" id="GO:0050660">
    <property type="term" value="F:flavin adenine dinucleotide binding"/>
    <property type="evidence" value="ECO:0007669"/>
    <property type="project" value="InterPro"/>
</dbReference>
<keyword evidence="9" id="KW-1185">Reference proteome</keyword>
<dbReference type="EMBL" id="CP000112">
    <property type="protein sequence ID" value="ABB38604.2"/>
    <property type="molecule type" value="Genomic_DNA"/>
</dbReference>
<dbReference type="RefSeq" id="WP_011367732.1">
    <property type="nucleotide sequence ID" value="NC_007519.1"/>
</dbReference>
<dbReference type="PROSITE" id="PS51371">
    <property type="entry name" value="CBS"/>
    <property type="match status" value="2"/>
</dbReference>
<dbReference type="InterPro" id="IPR005170">
    <property type="entry name" value="Transptr-assoc_dom"/>
</dbReference>
<dbReference type="eggNOG" id="COG1253">
    <property type="taxonomic scope" value="Bacteria"/>
</dbReference>
<dbReference type="STRING" id="207559.Dde_1807"/>
<evidence type="ECO:0000256" key="5">
    <source>
        <dbReference type="ARBA" id="ARBA00023122"/>
    </source>
</evidence>
<protein>
    <submittedName>
        <fullName evidence="8">CBS domain containing protein</fullName>
    </submittedName>
</protein>
<keyword evidence="3" id="KW-0472">Membrane</keyword>
<keyword evidence="5 6" id="KW-0129">CBS domain</keyword>
<dbReference type="InterPro" id="IPR046342">
    <property type="entry name" value="CBS_dom_sf"/>
</dbReference>
<dbReference type="SUPFAM" id="SSF54631">
    <property type="entry name" value="CBS-domain pair"/>
    <property type="match status" value="1"/>
</dbReference>
<dbReference type="SMART" id="SM00116">
    <property type="entry name" value="CBS"/>
    <property type="match status" value="2"/>
</dbReference>
<keyword evidence="4" id="KW-0677">Repeat</keyword>
<sequence length="272" mass="29982">MDGGSDSRLWSLFSRFFSAKNGDSVEQAIIEAQDDGELDSEESTMLLSILRLDEMQVYEIMTPRTDIDCADDQSSLGDIIDLIVSSGHSRIPVYRDNRDNIIGVVYAKDLLSVLTDTGQRSAPVTETMRQPIFVPETKKVSELLQEFRTRKNHLAIALDEYGGTSGLVTIEDVLEVIVGDIEDEHDAPRQEDIRALDDGTLEVSGRAFLEDLSERLGVLLESDQVETIGGYLSEIAGHVPQAGESFTVGAHSYTVMEADAKQIKTIRVTPSE</sequence>
<evidence type="ECO:0000313" key="9">
    <source>
        <dbReference type="Proteomes" id="UP000002710"/>
    </source>
</evidence>
<dbReference type="Gene3D" id="3.30.465.10">
    <property type="match status" value="1"/>
</dbReference>
<keyword evidence="3" id="KW-1003">Cell membrane</keyword>
<dbReference type="AlphaFoldDB" id="Q310P2"/>
<dbReference type="PANTHER" id="PTHR22777:SF32">
    <property type="entry name" value="UPF0053 INNER MEMBRANE PROTEIN YFJD"/>
    <property type="match status" value="1"/>
</dbReference>
<accession>Q310P2</accession>
<dbReference type="InterPro" id="IPR016169">
    <property type="entry name" value="FAD-bd_PCMH_sub2"/>
</dbReference>
<dbReference type="Pfam" id="PF03471">
    <property type="entry name" value="CorC_HlyC"/>
    <property type="match status" value="1"/>
</dbReference>
<evidence type="ECO:0000256" key="1">
    <source>
        <dbReference type="ARBA" id="ARBA00004651"/>
    </source>
</evidence>
<feature type="domain" description="CBS" evidence="7">
    <location>
        <begin position="127"/>
        <end position="184"/>
    </location>
</feature>
<feature type="domain" description="CBS" evidence="7">
    <location>
        <begin position="61"/>
        <end position="121"/>
    </location>
</feature>
<evidence type="ECO:0000256" key="2">
    <source>
        <dbReference type="ARBA" id="ARBA00006337"/>
    </source>
</evidence>
<dbReference type="HOGENOM" id="CLU_015237_3_0_7"/>
<comment type="subcellular location">
    <subcellularLocation>
        <location evidence="1">Cell membrane</location>
        <topology evidence="1">Multi-pass membrane protein</topology>
    </subcellularLocation>
</comment>